<feature type="compositionally biased region" description="Basic and acidic residues" evidence="1">
    <location>
        <begin position="1"/>
        <end position="10"/>
    </location>
</feature>
<organism evidence="2 3">
    <name type="scientific">Stylosanthes scabra</name>
    <dbReference type="NCBI Taxonomy" id="79078"/>
    <lineage>
        <taxon>Eukaryota</taxon>
        <taxon>Viridiplantae</taxon>
        <taxon>Streptophyta</taxon>
        <taxon>Embryophyta</taxon>
        <taxon>Tracheophyta</taxon>
        <taxon>Spermatophyta</taxon>
        <taxon>Magnoliopsida</taxon>
        <taxon>eudicotyledons</taxon>
        <taxon>Gunneridae</taxon>
        <taxon>Pentapetalae</taxon>
        <taxon>rosids</taxon>
        <taxon>fabids</taxon>
        <taxon>Fabales</taxon>
        <taxon>Fabaceae</taxon>
        <taxon>Papilionoideae</taxon>
        <taxon>50 kb inversion clade</taxon>
        <taxon>dalbergioids sensu lato</taxon>
        <taxon>Dalbergieae</taxon>
        <taxon>Pterocarpus clade</taxon>
        <taxon>Stylosanthes</taxon>
    </lineage>
</organism>
<sequence length="281" mass="30927">MPESCGDRRGVGRGGRASRGRGDGGESAPTQQTQGGASTIQMVVAAGTSTQADFPSTPQTQGIEIPLSLGSPLQALLDGLFSRGFQQILSNILLPPDGGYRPNFDATQFDGSQFISTLTSLYPVHRMRSWLLVGLLHQQHTCRVDPGRYRSWSLPVCRLLQHNPHRLSSPMSQQHVGGPAELQVAETAAPEAICSNGILVDQNKESVQACHGLREFVETSNPFWAATDYQQLEEAAREAAKEMYRLDRIVHHVSHNVTTEDPRCVISVRRQQQMHLDDCYL</sequence>
<gene>
    <name evidence="2" type="ORF">PIB30_021820</name>
</gene>
<evidence type="ECO:0000256" key="1">
    <source>
        <dbReference type="SAM" id="MobiDB-lite"/>
    </source>
</evidence>
<keyword evidence="3" id="KW-1185">Reference proteome</keyword>
<dbReference type="EMBL" id="JASCZI010211521">
    <property type="protein sequence ID" value="MED6193679.1"/>
    <property type="molecule type" value="Genomic_DNA"/>
</dbReference>
<dbReference type="Proteomes" id="UP001341840">
    <property type="component" value="Unassembled WGS sequence"/>
</dbReference>
<proteinExistence type="predicted"/>
<reference evidence="2 3" key="1">
    <citation type="journal article" date="2023" name="Plants (Basel)">
        <title>Bridging the Gap: Combining Genomics and Transcriptomics Approaches to Understand Stylosanthes scabra, an Orphan Legume from the Brazilian Caatinga.</title>
        <authorList>
            <person name="Ferreira-Neto J.R.C."/>
            <person name="da Silva M.D."/>
            <person name="Binneck E."/>
            <person name="de Melo N.F."/>
            <person name="da Silva R.H."/>
            <person name="de Melo A.L.T.M."/>
            <person name="Pandolfi V."/>
            <person name="Bustamante F.O."/>
            <person name="Brasileiro-Vidal A.C."/>
            <person name="Benko-Iseppon A.M."/>
        </authorList>
    </citation>
    <scope>NUCLEOTIDE SEQUENCE [LARGE SCALE GENOMIC DNA]</scope>
    <source>
        <tissue evidence="2">Leaves</tissue>
    </source>
</reference>
<feature type="compositionally biased region" description="Polar residues" evidence="1">
    <location>
        <begin position="28"/>
        <end position="37"/>
    </location>
</feature>
<evidence type="ECO:0000313" key="2">
    <source>
        <dbReference type="EMBL" id="MED6193679.1"/>
    </source>
</evidence>
<feature type="region of interest" description="Disordered" evidence="1">
    <location>
        <begin position="1"/>
        <end position="37"/>
    </location>
</feature>
<name>A0ABU6X812_9FABA</name>
<comment type="caution">
    <text evidence="2">The sequence shown here is derived from an EMBL/GenBank/DDBJ whole genome shotgun (WGS) entry which is preliminary data.</text>
</comment>
<protein>
    <submittedName>
        <fullName evidence="2">Uncharacterized protein</fullName>
    </submittedName>
</protein>
<accession>A0ABU6X812</accession>
<evidence type="ECO:0000313" key="3">
    <source>
        <dbReference type="Proteomes" id="UP001341840"/>
    </source>
</evidence>